<sequence length="206" mass="23345">MKILSCKIRPLGNSTSHKVPITVILLESGANCNIIGRCVGNIHEIKISILSQDRKWEQVVVTDVFVTNKPEPESVLILGQPWFQENAIKVDFSNKTFTLLDGTDIQLVIGPKIPPPTQLNQSVDDYFKMIKVYATTLDIDLENQDLKETFFNGLSRDNKKEVIRFGFKKPLNKIVVHLNRISSGYTDIQNFQFGNLSQEEYCKAMA</sequence>
<comment type="caution">
    <text evidence="1">The sequence shown here is derived from an EMBL/GenBank/DDBJ whole genome shotgun (WGS) entry which is preliminary data.</text>
</comment>
<evidence type="ECO:0000313" key="1">
    <source>
        <dbReference type="EMBL" id="CAG8542099.1"/>
    </source>
</evidence>
<dbReference type="EMBL" id="CAJVPJ010000607">
    <property type="protein sequence ID" value="CAG8542099.1"/>
    <property type="molecule type" value="Genomic_DNA"/>
</dbReference>
<dbReference type="OrthoDB" id="2409084at2759"/>
<dbReference type="InterPro" id="IPR021109">
    <property type="entry name" value="Peptidase_aspartic_dom_sf"/>
</dbReference>
<reference evidence="1" key="1">
    <citation type="submission" date="2021-06" db="EMBL/GenBank/DDBJ databases">
        <authorList>
            <person name="Kallberg Y."/>
            <person name="Tangrot J."/>
            <person name="Rosling A."/>
        </authorList>
    </citation>
    <scope>NUCLEOTIDE SEQUENCE</scope>
    <source>
        <strain evidence="1">IA702</strain>
    </source>
</reference>
<organism evidence="1 2">
    <name type="scientific">Paraglomus occultum</name>
    <dbReference type="NCBI Taxonomy" id="144539"/>
    <lineage>
        <taxon>Eukaryota</taxon>
        <taxon>Fungi</taxon>
        <taxon>Fungi incertae sedis</taxon>
        <taxon>Mucoromycota</taxon>
        <taxon>Glomeromycotina</taxon>
        <taxon>Glomeromycetes</taxon>
        <taxon>Paraglomerales</taxon>
        <taxon>Paraglomeraceae</taxon>
        <taxon>Paraglomus</taxon>
    </lineage>
</organism>
<protein>
    <submittedName>
        <fullName evidence="1">10077_t:CDS:1</fullName>
    </submittedName>
</protein>
<dbReference type="Gene3D" id="2.40.70.10">
    <property type="entry name" value="Acid Proteases"/>
    <property type="match status" value="1"/>
</dbReference>
<gene>
    <name evidence="1" type="ORF">POCULU_LOCUS4588</name>
</gene>
<name>A0A9N9ATG7_9GLOM</name>
<dbReference type="Proteomes" id="UP000789572">
    <property type="component" value="Unassembled WGS sequence"/>
</dbReference>
<accession>A0A9N9ATG7</accession>
<evidence type="ECO:0000313" key="2">
    <source>
        <dbReference type="Proteomes" id="UP000789572"/>
    </source>
</evidence>
<keyword evidence="2" id="KW-1185">Reference proteome</keyword>
<dbReference type="AlphaFoldDB" id="A0A9N9ATG7"/>
<proteinExistence type="predicted"/>